<dbReference type="SUPFAM" id="SSF52540">
    <property type="entry name" value="P-loop containing nucleoside triphosphate hydrolases"/>
    <property type="match status" value="1"/>
</dbReference>
<dbReference type="AlphaFoldDB" id="A0A4Q0AGK5"/>
<protein>
    <recommendedName>
        <fullName evidence="3">Dephospho-CoA kinase</fullName>
    </recommendedName>
</protein>
<gene>
    <name evidence="1" type="ORF">EOT04_02825</name>
</gene>
<dbReference type="PANTHER" id="PTHR41930">
    <property type="entry name" value="UPF0200 PROTEIN MJ1399"/>
    <property type="match status" value="1"/>
</dbReference>
<dbReference type="Gene3D" id="3.40.50.300">
    <property type="entry name" value="P-loop containing nucleotide triphosphate hydrolases"/>
    <property type="match status" value="1"/>
</dbReference>
<dbReference type="Proteomes" id="UP000289269">
    <property type="component" value="Unassembled WGS sequence"/>
</dbReference>
<dbReference type="PANTHER" id="PTHR41930:SF1">
    <property type="entry name" value="DEPHOSPHO-COA KINASE"/>
    <property type="match status" value="1"/>
</dbReference>
<evidence type="ECO:0000313" key="1">
    <source>
        <dbReference type="EMBL" id="RWZ78120.1"/>
    </source>
</evidence>
<proteinExistence type="predicted"/>
<evidence type="ECO:0008006" key="3">
    <source>
        <dbReference type="Google" id="ProtNLM"/>
    </source>
</evidence>
<accession>A0A4Q0AGK5</accession>
<name>A0A4Q0AGK5_9BACT</name>
<sequence>MMNSPNNEQLVLGLVGNAASGKDFVATFFAARGFVHFSTSELVRQEIYRRGLTPSRPLQTAIANELRTANGPAYFVEESLRQVNATLQRPDRVLLSGLYAVSEGQYITKELGGLLVGVVAREEDDVRLRFDRLSSRLDGSRDDLTLEEFKDAHHRENSGGTSEANVGQLMKLARFTIINDAYTTAAALDGQVQLILESMEQL</sequence>
<organism evidence="1 2">
    <name type="scientific">Candidatus Chaera renei</name>
    <dbReference type="NCBI Taxonomy" id="2506947"/>
    <lineage>
        <taxon>Bacteria</taxon>
        <taxon>Candidatus Saccharimonadota</taxon>
        <taxon>Candidatus Saccharimonadia</taxon>
        <taxon>Candidatus Saccharimonadales</taxon>
        <taxon>Candidatus Saccharimonadaceae</taxon>
        <taxon>Candidatus Chaera</taxon>
    </lineage>
</organism>
<dbReference type="EMBL" id="SCKW01000031">
    <property type="protein sequence ID" value="RWZ78120.1"/>
    <property type="molecule type" value="Genomic_DNA"/>
</dbReference>
<keyword evidence="2" id="KW-1185">Reference proteome</keyword>
<comment type="caution">
    <text evidence="1">The sequence shown here is derived from an EMBL/GenBank/DDBJ whole genome shotgun (WGS) entry which is preliminary data.</text>
</comment>
<reference evidence="1" key="1">
    <citation type="submission" date="2019-01" db="EMBL/GenBank/DDBJ databases">
        <title>Genomic signatures and co-occurrence patterns of the ultra-small Saccharimodia (Patescibacteria phylum) suggest a symbiotic lifestyle.</title>
        <authorList>
            <person name="Lemos L."/>
            <person name="Medeiros J."/>
            <person name="Andreote F."/>
            <person name="Fernandes G."/>
            <person name="Varani A."/>
            <person name="Oliveira G."/>
            <person name="Pylro V."/>
        </authorList>
    </citation>
    <scope>NUCLEOTIDE SEQUENCE [LARGE SCALE GENOMIC DNA]</scope>
    <source>
        <strain evidence="1">AMD01</strain>
    </source>
</reference>
<dbReference type="InterPro" id="IPR027417">
    <property type="entry name" value="P-loop_NTPase"/>
</dbReference>
<evidence type="ECO:0000313" key="2">
    <source>
        <dbReference type="Proteomes" id="UP000289269"/>
    </source>
</evidence>